<dbReference type="RefSeq" id="WP_079492054.1">
    <property type="nucleotide sequence ID" value="NZ_FUZT01000006.1"/>
</dbReference>
<dbReference type="OrthoDB" id="2931934at2"/>
<accession>A0A1T5L9B6</accession>
<organism evidence="1 2">
    <name type="scientific">Maledivibacter halophilus</name>
    <dbReference type="NCBI Taxonomy" id="36842"/>
    <lineage>
        <taxon>Bacteria</taxon>
        <taxon>Bacillati</taxon>
        <taxon>Bacillota</taxon>
        <taxon>Clostridia</taxon>
        <taxon>Peptostreptococcales</taxon>
        <taxon>Caminicellaceae</taxon>
        <taxon>Maledivibacter</taxon>
    </lineage>
</organism>
<proteinExistence type="predicted"/>
<reference evidence="1 2" key="1">
    <citation type="submission" date="2017-02" db="EMBL/GenBank/DDBJ databases">
        <authorList>
            <person name="Peterson S.W."/>
        </authorList>
    </citation>
    <scope>NUCLEOTIDE SEQUENCE [LARGE SCALE GENOMIC DNA]</scope>
    <source>
        <strain evidence="1 2">M1</strain>
    </source>
</reference>
<protein>
    <submittedName>
        <fullName evidence="1">Uncharacterized protein</fullName>
    </submittedName>
</protein>
<dbReference type="AlphaFoldDB" id="A0A1T5L9B6"/>
<dbReference type="EMBL" id="FUZT01000006">
    <property type="protein sequence ID" value="SKC71988.1"/>
    <property type="molecule type" value="Genomic_DNA"/>
</dbReference>
<dbReference type="Proteomes" id="UP000190285">
    <property type="component" value="Unassembled WGS sequence"/>
</dbReference>
<sequence>MEQTKTQKYAATYKFGNTTVNIVAPPPKTPEEIERILKEYHQAGWECWQSILEEEKENITEETTHVRGIPIIRL</sequence>
<keyword evidence="2" id="KW-1185">Reference proteome</keyword>
<name>A0A1T5L9B6_9FIRM</name>
<evidence type="ECO:0000313" key="2">
    <source>
        <dbReference type="Proteomes" id="UP000190285"/>
    </source>
</evidence>
<gene>
    <name evidence="1" type="ORF">SAMN02194393_02546</name>
</gene>
<evidence type="ECO:0000313" key="1">
    <source>
        <dbReference type="EMBL" id="SKC71988.1"/>
    </source>
</evidence>